<evidence type="ECO:0000313" key="2">
    <source>
        <dbReference type="Proteomes" id="UP000185003"/>
    </source>
</evidence>
<accession>A0A1N6D2G5</accession>
<dbReference type="AlphaFoldDB" id="A0A1N6D2G5"/>
<organism evidence="1 2">
    <name type="scientific">Chitinophaga niabensis</name>
    <dbReference type="NCBI Taxonomy" id="536979"/>
    <lineage>
        <taxon>Bacteria</taxon>
        <taxon>Pseudomonadati</taxon>
        <taxon>Bacteroidota</taxon>
        <taxon>Chitinophagia</taxon>
        <taxon>Chitinophagales</taxon>
        <taxon>Chitinophagaceae</taxon>
        <taxon>Chitinophaga</taxon>
    </lineage>
</organism>
<sequence>MDSAFIWKAESISCVYFVQITFHIKSTLSPRYLHLKSALSPRYLHIKSTIPPTSLRLPPIRPPAVPYGLFIPTCYLAMI</sequence>
<protein>
    <submittedName>
        <fullName evidence="1">Uncharacterized protein</fullName>
    </submittedName>
</protein>
<keyword evidence="2" id="KW-1185">Reference proteome</keyword>
<proteinExistence type="predicted"/>
<dbReference type="EMBL" id="FSRA01000001">
    <property type="protein sequence ID" value="SIN65012.1"/>
    <property type="molecule type" value="Genomic_DNA"/>
</dbReference>
<dbReference type="Proteomes" id="UP000185003">
    <property type="component" value="Unassembled WGS sequence"/>
</dbReference>
<gene>
    <name evidence="1" type="ORF">SAMN04488055_0157</name>
</gene>
<dbReference type="STRING" id="536979.SAMN04488055_0157"/>
<name>A0A1N6D2G5_9BACT</name>
<reference evidence="1 2" key="1">
    <citation type="submission" date="2016-11" db="EMBL/GenBank/DDBJ databases">
        <authorList>
            <person name="Jaros S."/>
            <person name="Januszkiewicz K."/>
            <person name="Wedrychowicz H."/>
        </authorList>
    </citation>
    <scope>NUCLEOTIDE SEQUENCE [LARGE SCALE GENOMIC DNA]</scope>
    <source>
        <strain evidence="1 2">DSM 24787</strain>
    </source>
</reference>
<evidence type="ECO:0000313" key="1">
    <source>
        <dbReference type="EMBL" id="SIN65012.1"/>
    </source>
</evidence>